<reference evidence="2" key="1">
    <citation type="submission" date="2018-11" db="EMBL/GenBank/DDBJ databases">
        <authorList>
            <consortium name="Genoscope - CEA"/>
            <person name="William W."/>
        </authorList>
    </citation>
    <scope>NUCLEOTIDE SEQUENCE [LARGE SCALE GENOMIC DNA]</scope>
    <source>
        <strain evidence="2">T9AD</strain>
    </source>
</reference>
<evidence type="ECO:0000313" key="2">
    <source>
        <dbReference type="EMBL" id="VDN66266.1"/>
    </source>
</evidence>
<feature type="transmembrane region" description="Helical" evidence="1">
    <location>
        <begin position="6"/>
        <end position="23"/>
    </location>
</feature>
<dbReference type="AlphaFoldDB" id="A0A653BC63"/>
<keyword evidence="1" id="KW-0472">Membrane</keyword>
<proteinExistence type="predicted"/>
<name>A0A653BC63_ECTOL</name>
<gene>
    <name evidence="2" type="ORF">POT9AD_5291</name>
</gene>
<dbReference type="EMBL" id="LR130779">
    <property type="protein sequence ID" value="VDN66266.1"/>
    <property type="molecule type" value="Genomic_DNA"/>
</dbReference>
<evidence type="ECO:0000256" key="1">
    <source>
        <dbReference type="SAM" id="Phobius"/>
    </source>
</evidence>
<protein>
    <submittedName>
        <fullName evidence="2">Uncharacterized protein</fullName>
    </submittedName>
</protein>
<organism evidence="2">
    <name type="scientific">Ectopseudomonas oleovorans</name>
    <name type="common">Pseudomonas oleovorans</name>
    <dbReference type="NCBI Taxonomy" id="301"/>
    <lineage>
        <taxon>Bacteria</taxon>
        <taxon>Pseudomonadati</taxon>
        <taxon>Pseudomonadota</taxon>
        <taxon>Gammaproteobacteria</taxon>
        <taxon>Pseudomonadales</taxon>
        <taxon>Pseudomonadaceae</taxon>
        <taxon>Ectopseudomonas</taxon>
    </lineage>
</organism>
<accession>A0A653BC63</accession>
<keyword evidence="1" id="KW-0812">Transmembrane</keyword>
<sequence>MSLDANMLTTIIIVMAFWALFFGRV</sequence>
<keyword evidence="1" id="KW-1133">Transmembrane helix</keyword>